<evidence type="ECO:0000313" key="1">
    <source>
        <dbReference type="EMBL" id="KTD64044.1"/>
    </source>
</evidence>
<dbReference type="InterPro" id="IPR052945">
    <property type="entry name" value="Mitotic_Regulator"/>
</dbReference>
<sequence>MSDAKREKTRLDIKSYSNSELFELISNQMLEGDYTHATLGVSILDLSKRTPDTRESRQIQALIPNLIERCEMGIRDDDSHAMTVRGMIHHLGAGEAVDYNKAIALYNKAIKIDKNAAAMNNRAFMHQYGQGGPVNFPEAIRLYELAIEAGNAAAMFNRALMHEDSQGGPENFPEAIRLYELAIDAGIAAAMNNRALMHQKGQGGLKNFPEAIRLYELAIDAGYAAAMFNRALMHKKGQGGPVNFPEAIRLLGLAIDAGDTDAMFNRALMHEKGQGGPVNFPEAIRLYELAIDAGDTDAMNNRALMHQKGQGGPVNFPEAIRLFEKAIDAGDIFGMINRAWMHQKGQGGPENFPKAIRLFEMANRLGYLPAKTCLRDIYTRKPANNPEIALELLDVIWDDLLSGLPFTEHTLTLLGTHCKDNILARLKDKDSKPGTSRKFISHLLSNRDHPLITILNHREKETGDTEEFQSLSTHGKFLQNQRITFFSGVLKNENSNLSKLPAELCYEILPYVYPGERGM</sequence>
<comment type="caution">
    <text evidence="1">The sequence shown here is derived from an EMBL/GenBank/DDBJ whole genome shotgun (WGS) entry which is preliminary data.</text>
</comment>
<gene>
    <name evidence="1" type="ORF">Lspi_1563</name>
</gene>
<dbReference type="STRING" id="452.Lspi_1563"/>
<keyword evidence="2" id="KW-1185">Reference proteome</keyword>
<dbReference type="EMBL" id="LNYX01000014">
    <property type="protein sequence ID" value="KTD64044.1"/>
    <property type="molecule type" value="Genomic_DNA"/>
</dbReference>
<organism evidence="1 2">
    <name type="scientific">Legionella spiritensis</name>
    <dbReference type="NCBI Taxonomy" id="452"/>
    <lineage>
        <taxon>Bacteria</taxon>
        <taxon>Pseudomonadati</taxon>
        <taxon>Pseudomonadota</taxon>
        <taxon>Gammaproteobacteria</taxon>
        <taxon>Legionellales</taxon>
        <taxon>Legionellaceae</taxon>
        <taxon>Legionella</taxon>
    </lineage>
</organism>
<dbReference type="Proteomes" id="UP000054877">
    <property type="component" value="Unassembled WGS sequence"/>
</dbReference>
<dbReference type="PATRIC" id="fig|452.5.peg.1721"/>
<protein>
    <submittedName>
        <fullName evidence="1">TPR repeat protein</fullName>
    </submittedName>
</protein>
<dbReference type="SUPFAM" id="SSF81901">
    <property type="entry name" value="HCP-like"/>
    <property type="match status" value="2"/>
</dbReference>
<reference evidence="1 2" key="1">
    <citation type="submission" date="2015-11" db="EMBL/GenBank/DDBJ databases">
        <title>Genomic analysis of 38 Legionella species identifies large and diverse effector repertoires.</title>
        <authorList>
            <person name="Burstein D."/>
            <person name="Amaro F."/>
            <person name="Zusman T."/>
            <person name="Lifshitz Z."/>
            <person name="Cohen O."/>
            <person name="Gilbert J.A."/>
            <person name="Pupko T."/>
            <person name="Shuman H.A."/>
            <person name="Segal G."/>
        </authorList>
    </citation>
    <scope>NUCLEOTIDE SEQUENCE [LARGE SCALE GENOMIC DNA]</scope>
    <source>
        <strain evidence="1 2">Mt.St.Helens-9</strain>
    </source>
</reference>
<name>A0A0W0Z4H8_LEGSP</name>
<dbReference type="SMART" id="SM00671">
    <property type="entry name" value="SEL1"/>
    <property type="match status" value="8"/>
</dbReference>
<dbReference type="Pfam" id="PF08238">
    <property type="entry name" value="Sel1"/>
    <property type="match status" value="8"/>
</dbReference>
<dbReference type="RefSeq" id="WP_058483479.1">
    <property type="nucleotide sequence ID" value="NZ_CAAAII010000001.1"/>
</dbReference>
<dbReference type="InterPro" id="IPR006597">
    <property type="entry name" value="Sel1-like"/>
</dbReference>
<proteinExistence type="predicted"/>
<dbReference type="InterPro" id="IPR011990">
    <property type="entry name" value="TPR-like_helical_dom_sf"/>
</dbReference>
<dbReference type="PANTHER" id="PTHR43628:SF1">
    <property type="entry name" value="CHITIN SYNTHASE REGULATORY FACTOR 2-RELATED"/>
    <property type="match status" value="1"/>
</dbReference>
<dbReference type="OrthoDB" id="9792653at2"/>
<dbReference type="AlphaFoldDB" id="A0A0W0Z4H8"/>
<dbReference type="PANTHER" id="PTHR43628">
    <property type="entry name" value="ACTIVATOR OF C KINASE PROTEIN 1-RELATED"/>
    <property type="match status" value="1"/>
</dbReference>
<accession>A0A0W0Z4H8</accession>
<dbReference type="Gene3D" id="1.25.40.10">
    <property type="entry name" value="Tetratricopeptide repeat domain"/>
    <property type="match status" value="1"/>
</dbReference>
<evidence type="ECO:0000313" key="2">
    <source>
        <dbReference type="Proteomes" id="UP000054877"/>
    </source>
</evidence>